<name>A0A116R1X0_STRSU</name>
<dbReference type="SUPFAM" id="SSF47413">
    <property type="entry name" value="lambda repressor-like DNA-binding domains"/>
    <property type="match status" value="1"/>
</dbReference>
<evidence type="ECO:0000259" key="1">
    <source>
        <dbReference type="PROSITE" id="PS50943"/>
    </source>
</evidence>
<dbReference type="PROSITE" id="PS50943">
    <property type="entry name" value="HTH_CROC1"/>
    <property type="match status" value="1"/>
</dbReference>
<dbReference type="EMBL" id="FIMD01000001">
    <property type="protein sequence ID" value="CYX43952.1"/>
    <property type="molecule type" value="Genomic_DNA"/>
</dbReference>
<evidence type="ECO:0000313" key="3">
    <source>
        <dbReference type="Proteomes" id="UP000075182"/>
    </source>
</evidence>
<organism evidence="2 3">
    <name type="scientific">Streptococcus suis</name>
    <dbReference type="NCBI Taxonomy" id="1307"/>
    <lineage>
        <taxon>Bacteria</taxon>
        <taxon>Bacillati</taxon>
        <taxon>Bacillota</taxon>
        <taxon>Bacilli</taxon>
        <taxon>Lactobacillales</taxon>
        <taxon>Streptococcaceae</taxon>
        <taxon>Streptococcus</taxon>
    </lineage>
</organism>
<dbReference type="CDD" id="cd00093">
    <property type="entry name" value="HTH_XRE"/>
    <property type="match status" value="1"/>
</dbReference>
<dbReference type="Proteomes" id="UP000075182">
    <property type="component" value="Unassembled WGS sequence"/>
</dbReference>
<dbReference type="InterPro" id="IPR001387">
    <property type="entry name" value="Cro/C1-type_HTH"/>
</dbReference>
<protein>
    <submittedName>
        <fullName evidence="2">XRE family transcriptional regulator</fullName>
    </submittedName>
</protein>
<reference evidence="2 3" key="1">
    <citation type="submission" date="2016-02" db="EMBL/GenBank/DDBJ databases">
        <authorList>
            <consortium name="Pathogen Informatics"/>
        </authorList>
    </citation>
    <scope>NUCLEOTIDE SEQUENCE [LARGE SCALE GENOMIC DNA]</scope>
    <source>
        <strain evidence="2 3">SS999</strain>
    </source>
</reference>
<feature type="domain" description="HTH cro/C1-type" evidence="1">
    <location>
        <begin position="6"/>
        <end position="61"/>
    </location>
</feature>
<sequence length="65" mass="7417">MLWKNIERILAEKNFSVYRLALNAGLDPAMLYRLRDGKVKDLHFGTVKKIAKALDVSLDELAKSK</sequence>
<gene>
    <name evidence="2" type="ORF">ERS132536_00285</name>
</gene>
<dbReference type="RefSeq" id="WP_044752278.1">
    <property type="nucleotide sequence ID" value="NZ_CEGV01000015.1"/>
</dbReference>
<dbReference type="SMART" id="SM00530">
    <property type="entry name" value="HTH_XRE"/>
    <property type="match status" value="1"/>
</dbReference>
<dbReference type="Gene3D" id="1.10.260.40">
    <property type="entry name" value="lambda repressor-like DNA-binding domains"/>
    <property type="match status" value="1"/>
</dbReference>
<dbReference type="GO" id="GO:0003677">
    <property type="term" value="F:DNA binding"/>
    <property type="evidence" value="ECO:0007669"/>
    <property type="project" value="InterPro"/>
</dbReference>
<evidence type="ECO:0000313" key="2">
    <source>
        <dbReference type="EMBL" id="CYX43952.1"/>
    </source>
</evidence>
<dbReference type="AlphaFoldDB" id="A0A116R1X0"/>
<dbReference type="Pfam" id="PF13443">
    <property type="entry name" value="HTH_26"/>
    <property type="match status" value="1"/>
</dbReference>
<proteinExistence type="predicted"/>
<dbReference type="InterPro" id="IPR010982">
    <property type="entry name" value="Lambda_DNA-bd_dom_sf"/>
</dbReference>
<accession>A0A116R1X0</accession>